<dbReference type="GeneID" id="9577959"/>
<evidence type="ECO:0000256" key="6">
    <source>
        <dbReference type="PIRSR" id="PIRSR613078-1"/>
    </source>
</evidence>
<dbReference type="GO" id="GO:0004331">
    <property type="term" value="F:fructose-2,6-bisphosphate 2-phosphatase activity"/>
    <property type="evidence" value="ECO:0007669"/>
    <property type="project" value="UniProtKB-EC"/>
</dbReference>
<proteinExistence type="inferred from homology"/>
<dbReference type="KEGG" id="tve:TRV_04790"/>
<dbReference type="InterPro" id="IPR013079">
    <property type="entry name" value="6Phosfructo_kin"/>
</dbReference>
<keyword evidence="9" id="KW-0472">Membrane</keyword>
<feature type="domain" description="6-phosphofructo-2-kinase" evidence="10">
    <location>
        <begin position="257"/>
        <end position="459"/>
    </location>
</feature>
<keyword evidence="9" id="KW-0812">Transmembrane</keyword>
<feature type="region of interest" description="Disordered" evidence="8">
    <location>
        <begin position="142"/>
        <end position="171"/>
    </location>
</feature>
<evidence type="ECO:0000256" key="8">
    <source>
        <dbReference type="SAM" id="MobiDB-lite"/>
    </source>
</evidence>
<evidence type="ECO:0000256" key="2">
    <source>
        <dbReference type="ARBA" id="ARBA00013067"/>
    </source>
</evidence>
<dbReference type="EC" id="3.1.3.46" evidence="2"/>
<dbReference type="GO" id="GO:0006003">
    <property type="term" value="P:fructose 2,6-bisphosphate metabolic process"/>
    <property type="evidence" value="ECO:0007669"/>
    <property type="project" value="InterPro"/>
</dbReference>
<dbReference type="HOGENOM" id="CLU_403957_0_0_1"/>
<dbReference type="GO" id="GO:0005524">
    <property type="term" value="F:ATP binding"/>
    <property type="evidence" value="ECO:0007669"/>
    <property type="project" value="UniProtKB-KW"/>
</dbReference>
<feature type="binding site" evidence="7">
    <location>
        <begin position="466"/>
        <end position="473"/>
    </location>
    <ligand>
        <name>substrate</name>
    </ligand>
</feature>
<dbReference type="Gene3D" id="3.40.50.300">
    <property type="entry name" value="P-loop containing nucleotide triphosphate hydrolases"/>
    <property type="match status" value="1"/>
</dbReference>
<dbReference type="SUPFAM" id="SSF53254">
    <property type="entry name" value="Phosphoglycerate mutase-like"/>
    <property type="match status" value="1"/>
</dbReference>
<dbReference type="RefSeq" id="XP_003021117.1">
    <property type="nucleotide sequence ID" value="XM_003021071.1"/>
</dbReference>
<dbReference type="SUPFAM" id="SSF52540">
    <property type="entry name" value="P-loop containing nucleoside triphosphate hydrolases"/>
    <property type="match status" value="1"/>
</dbReference>
<dbReference type="Gene3D" id="3.40.50.1240">
    <property type="entry name" value="Phosphoglycerate mutase-like"/>
    <property type="match status" value="1"/>
</dbReference>
<dbReference type="Pfam" id="PF01591">
    <property type="entry name" value="6PF2K"/>
    <property type="match status" value="1"/>
</dbReference>
<feature type="active site" description="Tele-phosphohistidine intermediate" evidence="6">
    <location>
        <position position="467"/>
    </location>
</feature>
<dbReference type="Pfam" id="PF00300">
    <property type="entry name" value="His_Phos_1"/>
    <property type="match status" value="1"/>
</dbReference>
<dbReference type="GO" id="GO:0003873">
    <property type="term" value="F:6-phosphofructo-2-kinase activity"/>
    <property type="evidence" value="ECO:0007669"/>
    <property type="project" value="InterPro"/>
</dbReference>
<gene>
    <name evidence="11" type="ORF">TRV_04790</name>
</gene>
<keyword evidence="9" id="KW-1133">Transmembrane helix</keyword>
<feature type="transmembrane region" description="Helical" evidence="9">
    <location>
        <begin position="70"/>
        <end position="94"/>
    </location>
</feature>
<evidence type="ECO:0000256" key="3">
    <source>
        <dbReference type="ARBA" id="ARBA00022741"/>
    </source>
</evidence>
<evidence type="ECO:0000256" key="7">
    <source>
        <dbReference type="PIRSR" id="PIRSR613078-2"/>
    </source>
</evidence>
<feature type="binding site" evidence="7">
    <location>
        <position position="519"/>
    </location>
    <ligand>
        <name>substrate</name>
    </ligand>
</feature>
<dbReference type="PANTHER" id="PTHR10606:SF44">
    <property type="entry name" value="6-PHOSPHOFRUCTO 2-KINASE_FRUCTOSE 2,6-BISPHOSPHATASE LONG FORM"/>
    <property type="match status" value="1"/>
</dbReference>
<dbReference type="FunFam" id="3.40.50.1240:FF:000005">
    <property type="entry name" value="GpmB, Fructose-2,6-bisphosphatase"/>
    <property type="match status" value="1"/>
</dbReference>
<reference evidence="12" key="1">
    <citation type="journal article" date="2011" name="Genome Biol.">
        <title>Comparative and functional genomics provide insights into the pathogenicity of dermatophytic fungi.</title>
        <authorList>
            <person name="Burmester A."/>
            <person name="Shelest E."/>
            <person name="Gloeckner G."/>
            <person name="Heddergott C."/>
            <person name="Schindler S."/>
            <person name="Staib P."/>
            <person name="Heidel A."/>
            <person name="Felder M."/>
            <person name="Petzold A."/>
            <person name="Szafranski K."/>
            <person name="Feuermann M."/>
            <person name="Pedruzzi I."/>
            <person name="Priebe S."/>
            <person name="Groth M."/>
            <person name="Winkler R."/>
            <person name="Li W."/>
            <person name="Kniemeyer O."/>
            <person name="Schroeckh V."/>
            <person name="Hertweck C."/>
            <person name="Hube B."/>
            <person name="White T.C."/>
            <person name="Platzer M."/>
            <person name="Guthke R."/>
            <person name="Heitman J."/>
            <person name="Woestemeyer J."/>
            <person name="Zipfel P.F."/>
            <person name="Monod M."/>
            <person name="Brakhage A.A."/>
        </authorList>
    </citation>
    <scope>NUCLEOTIDE SEQUENCE [LARGE SCALE GENOMIC DNA]</scope>
    <source>
        <strain evidence="12">HKI 0517</strain>
    </source>
</reference>
<sequence>MASGESGRRQSVYKIFGEPVRINVCLLSRHFAAAMAARLCWLLIWTGTLAKSPLRLPHCSRHLALSTLHLVFLLSVSAVLVFSVSFVFIIVFILRRDEEQDGEDEDGDGGVKPLLSNTASGNMECGGSRVYNKGESPFSPVHEGVYTYPRPTEEGRKTRRQEDCSKNTRNACKEGTSSLWTTKRMNSPPVVLGSIQEARRASYIKAAALYPDPLLYTRALSVSIFFKASSAYHPCPEESPAAHDGKHRTLERPANSKKNDDAKICVVMVGLPARGKSLIAGKAKIFNVGQYRRQDTPRPTAAFFDTSNLDGERLRRAAAEAAVTDMLHWFSTTGGQVAILDATNSTKERRKWIRDVCQSAGIEPLFVESKCDDRELIMNNIREVKTTSPDYVGQDPEVAAQDFMERISNYEKVYQTIEEDEDVSYIQLINVGTSVVINNIKDYLSSRLVYYTINLHIKPRSIWLSRHGESEFNLSGQIGGDANLSSRGEAYARALPSLLKESGVPPGTKIVIWTSTLKRTIQTARFLQAETGYDKLEWKALDELDSGVCDGLTYEEIAERYPEDFKARDDDKYNYRYRGGESYRDVVIRLEPIIMELERSENVLIVTHQAVLRCIYSYFLNMSQEQSPWMEVPLHTLIKLTPRAYGTEEKRFKANIPAVSTWRGKGSSAKHQEPACQPVAK</sequence>
<dbReference type="InterPro" id="IPR029033">
    <property type="entry name" value="His_PPase_superfam"/>
</dbReference>
<dbReference type="FunFam" id="3.40.50.300:FF:000644">
    <property type="entry name" value="GpmB, Fructose-2,6-bisphosphatase"/>
    <property type="match status" value="1"/>
</dbReference>
<dbReference type="PRINTS" id="PR00991">
    <property type="entry name" value="6PFRUCTKNASE"/>
</dbReference>
<evidence type="ECO:0000259" key="10">
    <source>
        <dbReference type="Pfam" id="PF01591"/>
    </source>
</evidence>
<dbReference type="InterPro" id="IPR013078">
    <property type="entry name" value="His_Pase_superF_clade-1"/>
</dbReference>
<evidence type="ECO:0000256" key="5">
    <source>
        <dbReference type="ARBA" id="ARBA00022840"/>
    </source>
</evidence>
<evidence type="ECO:0000256" key="4">
    <source>
        <dbReference type="ARBA" id="ARBA00022801"/>
    </source>
</evidence>
<accession>D4DCD7</accession>
<dbReference type="PANTHER" id="PTHR10606">
    <property type="entry name" value="6-PHOSPHOFRUCTO-2-KINASE/FRUCTOSE-2,6-BISPHOSPHATASE"/>
    <property type="match status" value="1"/>
</dbReference>
<dbReference type="OrthoDB" id="267323at2759"/>
<name>D4DCD7_TRIVH</name>
<organism evidence="11 12">
    <name type="scientific">Trichophyton verrucosum (strain HKI 0517)</name>
    <dbReference type="NCBI Taxonomy" id="663202"/>
    <lineage>
        <taxon>Eukaryota</taxon>
        <taxon>Fungi</taxon>
        <taxon>Dikarya</taxon>
        <taxon>Ascomycota</taxon>
        <taxon>Pezizomycotina</taxon>
        <taxon>Eurotiomycetes</taxon>
        <taxon>Eurotiomycetidae</taxon>
        <taxon>Onygenales</taxon>
        <taxon>Arthrodermataceae</taxon>
        <taxon>Trichophyton</taxon>
    </lineage>
</organism>
<evidence type="ECO:0000256" key="1">
    <source>
        <dbReference type="ARBA" id="ARBA00008408"/>
    </source>
</evidence>
<keyword evidence="12" id="KW-1185">Reference proteome</keyword>
<comment type="similarity">
    <text evidence="1">In the C-terminal section; belongs to the phosphoglycerate mutase family.</text>
</comment>
<dbReference type="SMART" id="SM00855">
    <property type="entry name" value="PGAM"/>
    <property type="match status" value="1"/>
</dbReference>
<dbReference type="InterPro" id="IPR027417">
    <property type="entry name" value="P-loop_NTPase"/>
</dbReference>
<dbReference type="Proteomes" id="UP000008383">
    <property type="component" value="Unassembled WGS sequence"/>
</dbReference>
<dbReference type="InterPro" id="IPR003094">
    <property type="entry name" value="6Pfruct_kin"/>
</dbReference>
<evidence type="ECO:0000313" key="11">
    <source>
        <dbReference type="EMBL" id="EFE40499.1"/>
    </source>
</evidence>
<keyword evidence="4" id="KW-0378">Hydrolase</keyword>
<dbReference type="EMBL" id="ACYE01000243">
    <property type="protein sequence ID" value="EFE40499.1"/>
    <property type="molecule type" value="Genomic_DNA"/>
</dbReference>
<dbReference type="GO" id="GO:0005829">
    <property type="term" value="C:cytosol"/>
    <property type="evidence" value="ECO:0007669"/>
    <property type="project" value="TreeGrafter"/>
</dbReference>
<comment type="caution">
    <text evidence="11">The sequence shown here is derived from an EMBL/GenBank/DDBJ whole genome shotgun (WGS) entry which is preliminary data.</text>
</comment>
<dbReference type="AlphaFoldDB" id="D4DCD7"/>
<evidence type="ECO:0000256" key="9">
    <source>
        <dbReference type="SAM" id="Phobius"/>
    </source>
</evidence>
<protein>
    <recommendedName>
        <fullName evidence="2">fructose-2,6-bisphosphate 2-phosphatase</fullName>
        <ecNumber evidence="2">3.1.3.46</ecNumber>
    </recommendedName>
</protein>
<keyword evidence="5" id="KW-0067">ATP-binding</keyword>
<dbReference type="InterPro" id="IPR001345">
    <property type="entry name" value="PG/BPGM_mutase_AS"/>
</dbReference>
<dbReference type="PROSITE" id="PS00175">
    <property type="entry name" value="PG_MUTASE"/>
    <property type="match status" value="1"/>
</dbReference>
<dbReference type="CDD" id="cd07067">
    <property type="entry name" value="HP_PGM_like"/>
    <property type="match status" value="1"/>
</dbReference>
<evidence type="ECO:0000313" key="12">
    <source>
        <dbReference type="Proteomes" id="UP000008383"/>
    </source>
</evidence>
<keyword evidence="3" id="KW-0547">Nucleotide-binding</keyword>
<dbReference type="GO" id="GO:0006000">
    <property type="term" value="P:fructose metabolic process"/>
    <property type="evidence" value="ECO:0007669"/>
    <property type="project" value="InterPro"/>
</dbReference>
<feature type="active site" description="Proton donor/acceptor" evidence="6">
    <location>
        <position position="543"/>
    </location>
</feature>
<feature type="compositionally biased region" description="Basic and acidic residues" evidence="8">
    <location>
        <begin position="151"/>
        <end position="166"/>
    </location>
</feature>